<reference evidence="10 11" key="1">
    <citation type="submission" date="2022-06" db="EMBL/GenBank/DDBJ databases">
        <title>Halomicroarcula sp. a new haloarchaeum isolate from saline soil.</title>
        <authorList>
            <person name="Strakova D."/>
            <person name="Galisteo C."/>
            <person name="Sanchez-Porro C."/>
            <person name="Ventosa A."/>
        </authorList>
    </citation>
    <scope>NUCLEOTIDE SEQUENCE [LARGE SCALE GENOMIC DNA]</scope>
    <source>
        <strain evidence="10 11">S3CR25-11</strain>
    </source>
</reference>
<feature type="transmembrane region" description="Helical" evidence="8">
    <location>
        <begin position="90"/>
        <end position="114"/>
    </location>
</feature>
<dbReference type="GO" id="GO:0016757">
    <property type="term" value="F:glycosyltransferase activity"/>
    <property type="evidence" value="ECO:0007669"/>
    <property type="project" value="UniProtKB-KW"/>
</dbReference>
<keyword evidence="4 10" id="KW-0808">Transferase</keyword>
<evidence type="ECO:0000256" key="5">
    <source>
        <dbReference type="ARBA" id="ARBA00022692"/>
    </source>
</evidence>
<evidence type="ECO:0000259" key="9">
    <source>
        <dbReference type="Pfam" id="PF13231"/>
    </source>
</evidence>
<feature type="transmembrane region" description="Helical" evidence="8">
    <location>
        <begin position="421"/>
        <end position="442"/>
    </location>
</feature>
<feature type="transmembrane region" description="Helical" evidence="8">
    <location>
        <begin position="172"/>
        <end position="189"/>
    </location>
</feature>
<dbReference type="EMBL" id="JAMQOS010000002">
    <property type="protein sequence ID" value="MDS0282289.1"/>
    <property type="molecule type" value="Genomic_DNA"/>
</dbReference>
<evidence type="ECO:0000256" key="3">
    <source>
        <dbReference type="ARBA" id="ARBA00022676"/>
    </source>
</evidence>
<feature type="transmembrane region" description="Helical" evidence="8">
    <location>
        <begin position="135"/>
        <end position="160"/>
    </location>
</feature>
<gene>
    <name evidence="10" type="ORF">NDI86_09135</name>
</gene>
<keyword evidence="11" id="KW-1185">Reference proteome</keyword>
<feature type="domain" description="Glycosyltransferase RgtA/B/C/D-like" evidence="9">
    <location>
        <begin position="143"/>
        <end position="254"/>
    </location>
</feature>
<keyword evidence="7 8" id="KW-0472">Membrane</keyword>
<evidence type="ECO:0000313" key="11">
    <source>
        <dbReference type="Proteomes" id="UP001268864"/>
    </source>
</evidence>
<proteinExistence type="predicted"/>
<dbReference type="Proteomes" id="UP001268864">
    <property type="component" value="Unassembled WGS sequence"/>
</dbReference>
<dbReference type="PANTHER" id="PTHR33908">
    <property type="entry name" value="MANNOSYLTRANSFERASE YKCB-RELATED"/>
    <property type="match status" value="1"/>
</dbReference>
<protein>
    <submittedName>
        <fullName evidence="10">Glycosyltransferase family 39 protein</fullName>
        <ecNumber evidence="10">2.4.-.-</ecNumber>
    </submittedName>
</protein>
<dbReference type="PANTHER" id="PTHR33908:SF11">
    <property type="entry name" value="MEMBRANE PROTEIN"/>
    <property type="match status" value="1"/>
</dbReference>
<keyword evidence="2" id="KW-1003">Cell membrane</keyword>
<feature type="transmembrane region" description="Helical" evidence="8">
    <location>
        <begin position="221"/>
        <end position="251"/>
    </location>
</feature>
<organism evidence="10 11">
    <name type="scientific">Haloarcula onubensis</name>
    <dbReference type="NCBI Taxonomy" id="2950539"/>
    <lineage>
        <taxon>Archaea</taxon>
        <taxon>Methanobacteriati</taxon>
        <taxon>Methanobacteriota</taxon>
        <taxon>Stenosarchaea group</taxon>
        <taxon>Halobacteria</taxon>
        <taxon>Halobacteriales</taxon>
        <taxon>Haloarculaceae</taxon>
        <taxon>Haloarcula</taxon>
    </lineage>
</organism>
<feature type="transmembrane region" description="Helical" evidence="8">
    <location>
        <begin position="196"/>
        <end position="215"/>
    </location>
</feature>
<keyword evidence="3 10" id="KW-0328">Glycosyltransferase</keyword>
<accession>A0ABU2FPE9</accession>
<evidence type="ECO:0000256" key="1">
    <source>
        <dbReference type="ARBA" id="ARBA00004651"/>
    </source>
</evidence>
<feature type="transmembrane region" description="Helical" evidence="8">
    <location>
        <begin position="369"/>
        <end position="386"/>
    </location>
</feature>
<evidence type="ECO:0000256" key="7">
    <source>
        <dbReference type="ARBA" id="ARBA00023136"/>
    </source>
</evidence>
<comment type="subcellular location">
    <subcellularLocation>
        <location evidence="1">Cell membrane</location>
        <topology evidence="1">Multi-pass membrane protein</topology>
    </subcellularLocation>
</comment>
<comment type="caution">
    <text evidence="10">The sequence shown here is derived from an EMBL/GenBank/DDBJ whole genome shotgun (WGS) entry which is preliminary data.</text>
</comment>
<feature type="transmembrane region" description="Helical" evidence="8">
    <location>
        <begin position="392"/>
        <end position="409"/>
    </location>
</feature>
<feature type="transmembrane region" description="Helical" evidence="8">
    <location>
        <begin position="263"/>
        <end position="283"/>
    </location>
</feature>
<evidence type="ECO:0000256" key="8">
    <source>
        <dbReference type="SAM" id="Phobius"/>
    </source>
</evidence>
<name>A0ABU2FPE9_9EURY</name>
<dbReference type="Pfam" id="PF13231">
    <property type="entry name" value="PMT_2"/>
    <property type="match status" value="1"/>
</dbReference>
<dbReference type="RefSeq" id="WP_310900118.1">
    <property type="nucleotide sequence ID" value="NZ_JAMQOS010000002.1"/>
</dbReference>
<evidence type="ECO:0000256" key="6">
    <source>
        <dbReference type="ARBA" id="ARBA00022989"/>
    </source>
</evidence>
<feature type="transmembrane region" description="Helical" evidence="8">
    <location>
        <begin position="328"/>
        <end position="349"/>
    </location>
</feature>
<evidence type="ECO:0000256" key="4">
    <source>
        <dbReference type="ARBA" id="ARBA00022679"/>
    </source>
</evidence>
<evidence type="ECO:0000256" key="2">
    <source>
        <dbReference type="ARBA" id="ARBA00022475"/>
    </source>
</evidence>
<keyword evidence="6 8" id="KW-1133">Transmembrane helix</keyword>
<keyword evidence="5 8" id="KW-0812">Transmembrane</keyword>
<feature type="transmembrane region" description="Helical" evidence="8">
    <location>
        <begin position="21"/>
        <end position="41"/>
    </location>
</feature>
<sequence length="607" mass="67632">MVARPGWLGRAKRQLYADLRADPYLGYLLLGALVLAGFGFWHRIPIFATWDEHDRVLDALVAYAEVVHDPSLHGVREGVSWSRAPFGGTLWVYGLAVLPVIVAAALTGQLDAIAAMRDPAYAYGNYQVWADTPRWIWTWSIALVRLTNVLFAVVTVYLLYRLGTRLADRATGRLAALLLTLTFGFLKLAKEGGEDMPATMCFVAAVYLLVGYVQTGERRQFYAGCVAGGAAMAFKLTLALVVPVVVLAFLLRARIEDGPLRRVLWQPRLLVGGAALGAFMIVVGHPTALVGDFEAVAHRWFGRFGRPNRVVGPTAPTWWWFLRTYGSAFGWPLLAGAVGGLLASVAYLARRAPGRSALRERVPGFDERALVVGALVVFLLFFARWHDWRVHHILPTFPLAALLLADSLDRLCEHRQRVGRAAIALLVVTAAVYAGVGVGQFASMPRDEATEWLSENADEDDRMEVYFHAFFENAIPHGMDVITPPEDDRRDPCPEYIQVGDKELLYLQDIPQSQRSSEVDFYPAPRQEYIRALLDGEYNYEIVAEFGDRPPNFVPHRPEPGSLRELWPLGVYPHSDQYGDEVELASDQYVAILQLEGECVESRNAPW</sequence>
<dbReference type="EC" id="2.4.-.-" evidence="10"/>
<evidence type="ECO:0000313" key="10">
    <source>
        <dbReference type="EMBL" id="MDS0282289.1"/>
    </source>
</evidence>
<dbReference type="InterPro" id="IPR050297">
    <property type="entry name" value="LipidA_mod_glycosyltrf_83"/>
</dbReference>
<dbReference type="InterPro" id="IPR038731">
    <property type="entry name" value="RgtA/B/C-like"/>
</dbReference>